<keyword evidence="1 2" id="KW-0808">Transferase</keyword>
<dbReference type="AlphaFoldDB" id="A0A932GMQ9"/>
<dbReference type="SUPFAM" id="SSF100950">
    <property type="entry name" value="NagB/RpiA/CoA transferase-like"/>
    <property type="match status" value="1"/>
</dbReference>
<comment type="caution">
    <text evidence="2">The sequence shown here is derived from an EMBL/GenBank/DDBJ whole genome shotgun (WGS) entry which is preliminary data.</text>
</comment>
<dbReference type="PANTHER" id="PTHR13707:SF60">
    <property type="entry name" value="ACETATE COA-TRANSFERASE SUBUNIT ALPHA"/>
    <property type="match status" value="1"/>
</dbReference>
<dbReference type="SMART" id="SM00882">
    <property type="entry name" value="CoA_trans"/>
    <property type="match status" value="1"/>
</dbReference>
<dbReference type="Gene3D" id="3.30.30.40">
    <property type="match status" value="1"/>
</dbReference>
<evidence type="ECO:0000313" key="2">
    <source>
        <dbReference type="EMBL" id="MBI3013986.1"/>
    </source>
</evidence>
<name>A0A932GMQ9_UNCTE</name>
<accession>A0A932GMQ9</accession>
<dbReference type="EMBL" id="JACPSX010000045">
    <property type="protein sequence ID" value="MBI3013986.1"/>
    <property type="molecule type" value="Genomic_DNA"/>
</dbReference>
<dbReference type="InterPro" id="IPR037171">
    <property type="entry name" value="NagB/RpiA_transferase-like"/>
</dbReference>
<dbReference type="InterPro" id="IPR004165">
    <property type="entry name" value="CoA_trans_fam_I"/>
</dbReference>
<sequence>MERRPKVKSLEEAVQVVKDGTTLAMTATHYNSVPMAAIRQIVRQGSKKLTVIPTPSAGLAIDLLIAAGLLEICYVSYVGLEFLGLAPNFRKAVESHSLKIFDVDEPTIIMGFKAAAAGIPFMPLPPYYRLTDFPRVNPYYREITDPFTGKAAYAVPPLCPDVAIIHVQQCDPFGNARQLGGNHTESLIAKAANHVIVTTEEVIPLEDTMSDPLRTTIPGILVNSVVKLPYGAHPGACPARYNYDEEHLKRYATLAKEGRTAEYIEEFVFARKDHSEYLEKIGAGRLRELQIS</sequence>
<dbReference type="Gene3D" id="3.40.1080.10">
    <property type="entry name" value="Glutaconate Coenzyme A-transferase"/>
    <property type="match status" value="1"/>
</dbReference>
<evidence type="ECO:0000256" key="1">
    <source>
        <dbReference type="ARBA" id="ARBA00022679"/>
    </source>
</evidence>
<dbReference type="GO" id="GO:0008410">
    <property type="term" value="F:CoA-transferase activity"/>
    <property type="evidence" value="ECO:0007669"/>
    <property type="project" value="InterPro"/>
</dbReference>
<gene>
    <name evidence="2" type="ORF">HYY65_02725</name>
</gene>
<proteinExistence type="predicted"/>
<reference evidence="2" key="1">
    <citation type="submission" date="2020-07" db="EMBL/GenBank/DDBJ databases">
        <title>Huge and variable diversity of episymbiotic CPR bacteria and DPANN archaea in groundwater ecosystems.</title>
        <authorList>
            <person name="He C.Y."/>
            <person name="Keren R."/>
            <person name="Whittaker M."/>
            <person name="Farag I.F."/>
            <person name="Doudna J."/>
            <person name="Cate J.H.D."/>
            <person name="Banfield J.F."/>
        </authorList>
    </citation>
    <scope>NUCLEOTIDE SEQUENCE</scope>
    <source>
        <strain evidence="2">NC_groundwater_717_Ag_S-0.2um_59_8</strain>
    </source>
</reference>
<dbReference type="Pfam" id="PF01144">
    <property type="entry name" value="CoA_trans"/>
    <property type="match status" value="1"/>
</dbReference>
<protein>
    <submittedName>
        <fullName evidence="2">CoA transferase subunit A</fullName>
    </submittedName>
</protein>
<dbReference type="Proteomes" id="UP000741360">
    <property type="component" value="Unassembled WGS sequence"/>
</dbReference>
<dbReference type="PANTHER" id="PTHR13707">
    <property type="entry name" value="KETOACID-COENZYME A TRANSFERASE"/>
    <property type="match status" value="1"/>
</dbReference>
<organism evidence="2 3">
    <name type="scientific">Tectimicrobiota bacterium</name>
    <dbReference type="NCBI Taxonomy" id="2528274"/>
    <lineage>
        <taxon>Bacteria</taxon>
        <taxon>Pseudomonadati</taxon>
        <taxon>Nitrospinota/Tectimicrobiota group</taxon>
        <taxon>Candidatus Tectimicrobiota</taxon>
    </lineage>
</organism>
<evidence type="ECO:0000313" key="3">
    <source>
        <dbReference type="Proteomes" id="UP000741360"/>
    </source>
</evidence>